<sequence length="381" mass="41677">MAATTTNPLHNTHSPSDPAISQTTITIAGILCTIHGLSELLPTTSSVACLWLLHPRLQKRETMSPIAAQAIHTWNNHHRPSSNPHQGLIAVSFDQRNHGSRLVDALHNEAWRSGNPRHAPDMYSCYHGTAMDCSHLISHLESYIFHTPKVTITQHLCLGISLGGHATWHALLSDPRITAGVVGIGCPDYTRLMTDRARLSKRESYTSSSPPGAKFLGSEDFPPALLDAIALSDPAGLLLPACFSPLEPGKLSPEPDKQKLERMRELVRERLGGKRILNLSGKVDRLVPYAAGEPFLKVFKKMVEDDPGLGIEFQDVLFEGVGHQFPKEMADAAVRWLCEVLERGGGGAYFICVCMYPTEYVPNLPIHMAPASAPTSTLRSP</sequence>
<dbReference type="PANTHER" id="PTHR47381:SF3">
    <property type="entry name" value="ALPHA_BETA-HYDROLASES SUPERFAMILY PROTEIN"/>
    <property type="match status" value="1"/>
</dbReference>
<evidence type="ECO:0000313" key="2">
    <source>
        <dbReference type="Proteomes" id="UP000193144"/>
    </source>
</evidence>
<dbReference type="SUPFAM" id="SSF53474">
    <property type="entry name" value="alpha/beta-Hydrolases"/>
    <property type="match status" value="1"/>
</dbReference>
<comment type="caution">
    <text evidence="1">The sequence shown here is derived from an EMBL/GenBank/DDBJ whole genome shotgun (WGS) entry which is preliminary data.</text>
</comment>
<accession>A0A1Y1ZDU2</accession>
<dbReference type="STRING" id="1231657.A0A1Y1ZDU2"/>
<proteinExistence type="predicted"/>
<dbReference type="EMBL" id="MCFA01000102">
    <property type="protein sequence ID" value="ORY08354.1"/>
    <property type="molecule type" value="Genomic_DNA"/>
</dbReference>
<dbReference type="AlphaFoldDB" id="A0A1Y1ZDU2"/>
<protein>
    <submittedName>
        <fullName evidence="1">Alpha/Beta hydrolase protein</fullName>
    </submittedName>
</protein>
<dbReference type="OrthoDB" id="2152248at2759"/>
<dbReference type="InterPro" id="IPR029058">
    <property type="entry name" value="AB_hydrolase_fold"/>
</dbReference>
<organism evidence="1 2">
    <name type="scientific">Clohesyomyces aquaticus</name>
    <dbReference type="NCBI Taxonomy" id="1231657"/>
    <lineage>
        <taxon>Eukaryota</taxon>
        <taxon>Fungi</taxon>
        <taxon>Dikarya</taxon>
        <taxon>Ascomycota</taxon>
        <taxon>Pezizomycotina</taxon>
        <taxon>Dothideomycetes</taxon>
        <taxon>Pleosporomycetidae</taxon>
        <taxon>Pleosporales</taxon>
        <taxon>Lindgomycetaceae</taxon>
        <taxon>Clohesyomyces</taxon>
    </lineage>
</organism>
<dbReference type="Proteomes" id="UP000193144">
    <property type="component" value="Unassembled WGS sequence"/>
</dbReference>
<keyword evidence="2" id="KW-1185">Reference proteome</keyword>
<reference evidence="1 2" key="1">
    <citation type="submission" date="2016-07" db="EMBL/GenBank/DDBJ databases">
        <title>Pervasive Adenine N6-methylation of Active Genes in Fungi.</title>
        <authorList>
            <consortium name="DOE Joint Genome Institute"/>
            <person name="Mondo S.J."/>
            <person name="Dannebaum R.O."/>
            <person name="Kuo R.C."/>
            <person name="Labutti K."/>
            <person name="Haridas S."/>
            <person name="Kuo A."/>
            <person name="Salamov A."/>
            <person name="Ahrendt S.R."/>
            <person name="Lipzen A."/>
            <person name="Sullivan W."/>
            <person name="Andreopoulos W.B."/>
            <person name="Clum A."/>
            <person name="Lindquist E."/>
            <person name="Daum C."/>
            <person name="Ramamoorthy G.K."/>
            <person name="Gryganskyi A."/>
            <person name="Culley D."/>
            <person name="Magnuson J.K."/>
            <person name="James T.Y."/>
            <person name="O'Malley M.A."/>
            <person name="Stajich J.E."/>
            <person name="Spatafora J.W."/>
            <person name="Visel A."/>
            <person name="Grigoriev I.V."/>
        </authorList>
    </citation>
    <scope>NUCLEOTIDE SEQUENCE [LARGE SCALE GENOMIC DNA]</scope>
    <source>
        <strain evidence="1 2">CBS 115471</strain>
    </source>
</reference>
<dbReference type="Gene3D" id="3.40.50.1820">
    <property type="entry name" value="alpha/beta hydrolase"/>
    <property type="match status" value="1"/>
</dbReference>
<evidence type="ECO:0000313" key="1">
    <source>
        <dbReference type="EMBL" id="ORY08354.1"/>
    </source>
</evidence>
<gene>
    <name evidence="1" type="ORF">BCR34DRAFT_626254</name>
</gene>
<dbReference type="PANTHER" id="PTHR47381">
    <property type="entry name" value="ALPHA/BETA-HYDROLASES SUPERFAMILY PROTEIN"/>
    <property type="match status" value="1"/>
</dbReference>
<keyword evidence="1" id="KW-0378">Hydrolase</keyword>
<name>A0A1Y1ZDU2_9PLEO</name>
<dbReference type="GO" id="GO:0016787">
    <property type="term" value="F:hydrolase activity"/>
    <property type="evidence" value="ECO:0007669"/>
    <property type="project" value="UniProtKB-KW"/>
</dbReference>